<protein>
    <submittedName>
        <fullName evidence="3 4">Uncharacterized protein LOC110800797</fullName>
    </submittedName>
</protein>
<feature type="region of interest" description="Disordered" evidence="1">
    <location>
        <begin position="38"/>
        <end position="111"/>
    </location>
</feature>
<dbReference type="RefSeq" id="XP_021861818.1">
    <property type="nucleotide sequence ID" value="XM_022006126.1"/>
</dbReference>
<evidence type="ECO:0000313" key="4">
    <source>
        <dbReference type="RefSeq" id="XP_021861817.1"/>
    </source>
</evidence>
<proteinExistence type="predicted"/>
<feature type="compositionally biased region" description="Polar residues" evidence="1">
    <location>
        <begin position="650"/>
        <end position="661"/>
    </location>
</feature>
<dbReference type="PANTHER" id="PTHR33144:SF52">
    <property type="match status" value="1"/>
</dbReference>
<keyword evidence="2" id="KW-1185">Reference proteome</keyword>
<evidence type="ECO:0000313" key="3">
    <source>
        <dbReference type="RefSeq" id="XP_021861816.1"/>
    </source>
</evidence>
<dbReference type="AlphaFoldDB" id="A0A9R0J5W3"/>
<dbReference type="RefSeq" id="XP_021861817.1">
    <property type="nucleotide sequence ID" value="XM_022006125.1"/>
</dbReference>
<dbReference type="InterPro" id="IPR004252">
    <property type="entry name" value="Probable_transposase_24"/>
</dbReference>
<feature type="compositionally biased region" description="Polar residues" evidence="1">
    <location>
        <begin position="48"/>
        <end position="69"/>
    </location>
</feature>
<dbReference type="KEGG" id="soe:110800797"/>
<feature type="region of interest" description="Disordered" evidence="1">
    <location>
        <begin position="631"/>
        <end position="672"/>
    </location>
</feature>
<evidence type="ECO:0000313" key="2">
    <source>
        <dbReference type="Proteomes" id="UP000813463"/>
    </source>
</evidence>
<gene>
    <name evidence="3 4 5" type="primary">LOC110800797</name>
</gene>
<dbReference type="Proteomes" id="UP000813463">
    <property type="component" value="Chromosome 4"/>
</dbReference>
<reference evidence="2" key="1">
    <citation type="journal article" date="2021" name="Nat. Commun.">
        <title>Genomic analyses provide insights into spinach domestication and the genetic basis of agronomic traits.</title>
        <authorList>
            <person name="Cai X."/>
            <person name="Sun X."/>
            <person name="Xu C."/>
            <person name="Sun H."/>
            <person name="Wang X."/>
            <person name="Ge C."/>
            <person name="Zhang Z."/>
            <person name="Wang Q."/>
            <person name="Fei Z."/>
            <person name="Jiao C."/>
            <person name="Wang Q."/>
        </authorList>
    </citation>
    <scope>NUCLEOTIDE SEQUENCE [LARGE SCALE GENOMIC DNA]</scope>
    <source>
        <strain evidence="2">cv. Varoflay</strain>
    </source>
</reference>
<feature type="region of interest" description="Disordered" evidence="1">
    <location>
        <begin position="1"/>
        <end position="21"/>
    </location>
</feature>
<accession>A0A9R0J5W3</accession>
<feature type="compositionally biased region" description="Acidic residues" evidence="1">
    <location>
        <begin position="662"/>
        <end position="672"/>
    </location>
</feature>
<dbReference type="PANTHER" id="PTHR33144">
    <property type="entry name" value="OS10G0409366 PROTEIN-RELATED"/>
    <property type="match status" value="1"/>
</dbReference>
<organism evidence="2 3">
    <name type="scientific">Spinacia oleracea</name>
    <name type="common">Spinach</name>
    <dbReference type="NCBI Taxonomy" id="3562"/>
    <lineage>
        <taxon>Eukaryota</taxon>
        <taxon>Viridiplantae</taxon>
        <taxon>Streptophyta</taxon>
        <taxon>Embryophyta</taxon>
        <taxon>Tracheophyta</taxon>
        <taxon>Spermatophyta</taxon>
        <taxon>Magnoliopsida</taxon>
        <taxon>eudicotyledons</taxon>
        <taxon>Gunneridae</taxon>
        <taxon>Pentapetalae</taxon>
        <taxon>Caryophyllales</taxon>
        <taxon>Chenopodiaceae</taxon>
        <taxon>Chenopodioideae</taxon>
        <taxon>Anserineae</taxon>
        <taxon>Spinacia</taxon>
    </lineage>
</organism>
<feature type="region of interest" description="Disordered" evidence="1">
    <location>
        <begin position="145"/>
        <end position="209"/>
    </location>
</feature>
<sequence>MMSYRSKRTRTAAASKVKDSKIRSVEDVVAQVVHDVAIAEAQDEETLRSSCGNPTTDQPAMNQPTQATYTEEDNVRPNLRKTSARESLAPSPNQPFSTDPSPRFRSGRRWSPRVLDNGVQANHGVAPKGAQALETQVSSSCNVWVDTPSMTEPRQPTTTEVNDFRPSKRSSAGRQIHTPPPSQPLPADSPSQPRASKRKSVWVEDDDDEPFQEFQQGLSQGRRSKPAKWRDDIEFDEMEEVEMRDLEGRRGKKGGRILPRHVWSLQAGVRFVVPVNSLDQPVRKGGHVLVKFLGDVAKNGELCPIGVVNWHKVDKSCKANIINLIREKFVLPAREEIDKSILKHVGKKWRGYRYELKVQFKKPDRTQEQVASIVPKGLDASEWKTLVQYWFSERSQFLSAKGKEARALQSHIHTTGAKSFARMRDEFETTHGREPGALEWFAQTHLRKDGTYVEDTSKEFLDAAAAMVAQHGSTSSPAKRIAIENQVFNELMYSDDERSQRPIGYGFGANRSKLYGVGGELRKRGYFASGTSSGVGTATQNNLFGTGAKPKRNDYSTLDTSAEVERLNFAMEAMNETNELMQARIHMQSQQLKMQSKQLQMQSKQMEGLQFQLEQVTSLVTKFGVMLNSPQIDPMGSTRRGVSRPGITATKAQVSEASSEYTDSDSDSIEWD</sequence>
<feature type="compositionally biased region" description="Basic residues" evidence="1">
    <location>
        <begin position="1"/>
        <end position="10"/>
    </location>
</feature>
<evidence type="ECO:0000256" key="1">
    <source>
        <dbReference type="SAM" id="MobiDB-lite"/>
    </source>
</evidence>
<feature type="compositionally biased region" description="Polar residues" evidence="1">
    <location>
        <begin position="90"/>
        <end position="100"/>
    </location>
</feature>
<name>A0A9R0J5W3_SPIOL</name>
<reference evidence="3 4" key="2">
    <citation type="submission" date="2025-04" db="UniProtKB">
        <authorList>
            <consortium name="RefSeq"/>
        </authorList>
    </citation>
    <scope>IDENTIFICATION</scope>
</reference>
<dbReference type="Pfam" id="PF03004">
    <property type="entry name" value="Transposase_24"/>
    <property type="match status" value="1"/>
</dbReference>
<evidence type="ECO:0000313" key="5">
    <source>
        <dbReference type="RefSeq" id="XP_021861818.1"/>
    </source>
</evidence>
<dbReference type="OrthoDB" id="1913335at2759"/>
<feature type="compositionally biased region" description="Polar residues" evidence="1">
    <location>
        <begin position="145"/>
        <end position="161"/>
    </location>
</feature>
<dbReference type="RefSeq" id="XP_021861816.1">
    <property type="nucleotide sequence ID" value="XM_022006124.1"/>
</dbReference>
<dbReference type="GeneID" id="110800797"/>